<dbReference type="AlphaFoldDB" id="A0A560EKN9"/>
<organism evidence="1 2">
    <name type="scientific">Nitrospirillum amazonense</name>
    <dbReference type="NCBI Taxonomy" id="28077"/>
    <lineage>
        <taxon>Bacteria</taxon>
        <taxon>Pseudomonadati</taxon>
        <taxon>Pseudomonadota</taxon>
        <taxon>Alphaproteobacteria</taxon>
        <taxon>Rhodospirillales</taxon>
        <taxon>Azospirillaceae</taxon>
        <taxon>Nitrospirillum</taxon>
    </lineage>
</organism>
<sequence>MEKLGNLLVYEWNSWRGYLISHLAGAHCAAQWDDEWTVLDAACGPGIDTVLFHHCLSHAALFPRQRPAFERELARRGIRVLNAGLADMRKRTLHGMLDRAGLRSARAARQGPDDQFLFIKTDLNYGGKAERALPAELQPLFSAAADCPIRGWDDYRLMRRDEVEPGWWDNPDLVIENFIAHDDTLYRVYGCGDALVCIRAHSPDLIKKEDERPEDGWVCIDRRQLTPAIGDHGGFPRDLWRQLAGFVAQYPFDYFCLDVIHDGMRHTIIDLNLTPYYAPHPPKAGWFVFLRRGLRELTAGRPTLMEAAR</sequence>
<protein>
    <recommendedName>
        <fullName evidence="3">Glutathione synthase/RimK-type ligase-like ATP-grasp enzyme</fullName>
    </recommendedName>
</protein>
<proteinExistence type="predicted"/>
<dbReference type="OrthoDB" id="7362293at2"/>
<gene>
    <name evidence="1" type="ORF">FBZ89_13722</name>
</gene>
<evidence type="ECO:0000313" key="2">
    <source>
        <dbReference type="Proteomes" id="UP000319859"/>
    </source>
</evidence>
<comment type="caution">
    <text evidence="1">The sequence shown here is derived from an EMBL/GenBank/DDBJ whole genome shotgun (WGS) entry which is preliminary data.</text>
</comment>
<dbReference type="Proteomes" id="UP000319859">
    <property type="component" value="Unassembled WGS sequence"/>
</dbReference>
<dbReference type="EMBL" id="VITN01000037">
    <property type="protein sequence ID" value="TWB09941.1"/>
    <property type="molecule type" value="Genomic_DNA"/>
</dbReference>
<evidence type="ECO:0000313" key="1">
    <source>
        <dbReference type="EMBL" id="TWB09941.1"/>
    </source>
</evidence>
<reference evidence="1 2" key="1">
    <citation type="submission" date="2019-06" db="EMBL/GenBank/DDBJ databases">
        <title>Genomic Encyclopedia of Type Strains, Phase IV (KMG-V): Genome sequencing to study the core and pangenomes of soil and plant-associated prokaryotes.</title>
        <authorList>
            <person name="Whitman W."/>
        </authorList>
    </citation>
    <scope>NUCLEOTIDE SEQUENCE [LARGE SCALE GENOMIC DNA]</scope>
    <source>
        <strain evidence="1 2">BR 11880</strain>
    </source>
</reference>
<dbReference type="RefSeq" id="WP_145754463.1">
    <property type="nucleotide sequence ID" value="NZ_VITN01000037.1"/>
</dbReference>
<accession>A0A560EKN9</accession>
<evidence type="ECO:0008006" key="3">
    <source>
        <dbReference type="Google" id="ProtNLM"/>
    </source>
</evidence>
<name>A0A560EKN9_9PROT</name>